<keyword evidence="1" id="KW-0732">Signal</keyword>
<feature type="signal peptide" evidence="1">
    <location>
        <begin position="1"/>
        <end position="34"/>
    </location>
</feature>
<gene>
    <name evidence="2" type="ORF">GC096_36000</name>
</gene>
<feature type="chain" id="PRO_5045342822" evidence="1">
    <location>
        <begin position="35"/>
        <end position="926"/>
    </location>
</feature>
<dbReference type="Gene3D" id="2.60.120.200">
    <property type="match status" value="1"/>
</dbReference>
<reference evidence="2 3" key="1">
    <citation type="submission" date="2019-10" db="EMBL/GenBank/DDBJ databases">
        <title>Description of Paenibacillus humi sp. nov.</title>
        <authorList>
            <person name="Carlier A."/>
            <person name="Qi S."/>
        </authorList>
    </citation>
    <scope>NUCLEOTIDE SEQUENCE [LARGE SCALE GENOMIC DNA]</scope>
    <source>
        <strain evidence="2 3">LMG 31461</strain>
    </source>
</reference>
<dbReference type="Gene3D" id="2.60.120.260">
    <property type="entry name" value="Galactose-binding domain-like"/>
    <property type="match status" value="1"/>
</dbReference>
<proteinExistence type="predicted"/>
<dbReference type="RefSeq" id="WP_171637798.1">
    <property type="nucleotide sequence ID" value="NZ_WHNY01000092.1"/>
</dbReference>
<dbReference type="EMBL" id="WHNY01000092">
    <property type="protein sequence ID" value="NOU69424.1"/>
    <property type="molecule type" value="Genomic_DNA"/>
</dbReference>
<dbReference type="Proteomes" id="UP000653578">
    <property type="component" value="Unassembled WGS sequence"/>
</dbReference>
<sequence length="926" mass="102912">MSAYKKSRRYAWMKLILAVTLTLSVCGLPQAVFATNELNVHQYFSNQSGNGFFRYFMPGVIRQDQGTMEFTVNMSKPHDQTGGTWDFLFTSAPTKLIGTSSNTLMALYMPQAASSVAGVPAVPKGLIFSMRTDQATNSSVNYVDFNYTVGEKMNIAVSWGSELRIYINGVLKANAPFTAPYSDAVMPYMFTIEDQNPYYPEQVKISTRERTASELVSSPAASFTADSDTSLLVNNQLKTIKRVLTNWQKNTNYSSILPALREDTQTYVQGQDVKLPFVTVNYGDIPRYYEVEVTAKNESDDIVITKQFPITVAADRKYHIEELPLSELNLHGFYKLTTTWHEVGGSTFTKDSSIVVVPPDNAAIPDGKLENYLGFHHLQEIDPSIINKLDIKSARSWGEGEPFTWFNIETVPGVFDWSDSDQYVANMKAAGLDILPVLGYPPTWAADPNLPAIEILNKDSGKGSLRPDRWKPRSMEEWGNYVYQIVNRYKNDIKHWEIWNEVNFQPPNNPAAFSGTTADYLEMLNVAYQKAKEADPDSLVLTSGFSDNTSSNLSTPLQAASIPAGSTYDILNVHGYQGIGSAHTQSVLNQYQATRPEGKYWMTEYGPLFESFQFDRLYKLIEYPIQFLEKGFERFYLFSEYSLFINRHTLSPTIDYSVVGVLQNNLRKAESFEGVYTFPNDTKFTVKHQFKRTDDQTLSILGSKTGEYEVTVTGTPSEVTDMFGKPVAVTTVNGISQFKVKGVVYVISAAPLVITNAQTTSTIADLIYNGGFESPLGDVGADPDGVGQDFWTYHETDFDANGNIAVSTSKRSGSYAMEFTSSGNKVNMDQVTEITQPGRYQIKAFVKLVSGNAAVVKPYVFVNNPNADVPVQELTKANPTTSYTSITLPFEVIQTPVQPIKVGTGILSGAGVVDIDDFEVTYLGPN</sequence>
<evidence type="ECO:0000256" key="1">
    <source>
        <dbReference type="SAM" id="SignalP"/>
    </source>
</evidence>
<protein>
    <submittedName>
        <fullName evidence="2">Uncharacterized protein</fullName>
    </submittedName>
</protein>
<dbReference type="InterPro" id="IPR017853">
    <property type="entry name" value="GH"/>
</dbReference>
<name>A0ABX1XNM3_9BACL</name>
<organism evidence="2 3">
    <name type="scientific">Paenibacillus plantarum</name>
    <dbReference type="NCBI Taxonomy" id="2654975"/>
    <lineage>
        <taxon>Bacteria</taxon>
        <taxon>Bacillati</taxon>
        <taxon>Bacillota</taxon>
        <taxon>Bacilli</taxon>
        <taxon>Bacillales</taxon>
        <taxon>Paenibacillaceae</taxon>
        <taxon>Paenibacillus</taxon>
    </lineage>
</organism>
<dbReference type="SUPFAM" id="SSF51445">
    <property type="entry name" value="(Trans)glycosidases"/>
    <property type="match status" value="1"/>
</dbReference>
<accession>A0ABX1XNM3</accession>
<dbReference type="PANTHER" id="PTHR12631:SF10">
    <property type="entry name" value="BETA-XYLOSIDASE-LIKE PROTEIN-RELATED"/>
    <property type="match status" value="1"/>
</dbReference>
<dbReference type="PANTHER" id="PTHR12631">
    <property type="entry name" value="ALPHA-L-IDURONIDASE"/>
    <property type="match status" value="1"/>
</dbReference>
<evidence type="ECO:0000313" key="3">
    <source>
        <dbReference type="Proteomes" id="UP000653578"/>
    </source>
</evidence>
<dbReference type="SUPFAM" id="SSF49899">
    <property type="entry name" value="Concanavalin A-like lectins/glucanases"/>
    <property type="match status" value="1"/>
</dbReference>
<evidence type="ECO:0000313" key="2">
    <source>
        <dbReference type="EMBL" id="NOU69424.1"/>
    </source>
</evidence>
<dbReference type="InterPro" id="IPR013320">
    <property type="entry name" value="ConA-like_dom_sf"/>
</dbReference>
<comment type="caution">
    <text evidence="2">The sequence shown here is derived from an EMBL/GenBank/DDBJ whole genome shotgun (WGS) entry which is preliminary data.</text>
</comment>
<dbReference type="InterPro" id="IPR051923">
    <property type="entry name" value="Glycosyl_Hydrolase_39"/>
</dbReference>
<keyword evidence="3" id="KW-1185">Reference proteome</keyword>
<dbReference type="Gene3D" id="3.20.20.80">
    <property type="entry name" value="Glycosidases"/>
    <property type="match status" value="1"/>
</dbReference>